<dbReference type="EMBL" id="CP017157">
    <property type="protein sequence ID" value="AOP48495.1"/>
    <property type="molecule type" value="Genomic_DNA"/>
</dbReference>
<protein>
    <submittedName>
        <fullName evidence="2">Uncharacterized protein</fullName>
    </submittedName>
</protein>
<dbReference type="Proteomes" id="UP000094094">
    <property type="component" value="Chromosome"/>
</dbReference>
<keyword evidence="3" id="KW-1185">Reference proteome</keyword>
<name>A0A1D7VP09_9ACTN</name>
<sequence length="84" mass="9463">MSGLEAEEFEAWETRVVDEIGPALTNASETDEALGSILRTRRTALFVDEIEREEPADLRRLARELGVTDDADRAMPSSRSWKAR</sequence>
<dbReference type="KEGG" id="slc:SL103_21670"/>
<reference evidence="2 3" key="1">
    <citation type="submission" date="2016-09" db="EMBL/GenBank/DDBJ databases">
        <title>Complete genome sequencing of Streptomyces lydicus 103 and metabolic pathways analysis of antibiotic biosynthesis.</title>
        <authorList>
            <person name="Jia N."/>
            <person name="Ding M.-Z."/>
            <person name="Gao F."/>
            <person name="Yuan Y.-J."/>
        </authorList>
    </citation>
    <scope>NUCLEOTIDE SEQUENCE [LARGE SCALE GENOMIC DNA]</scope>
    <source>
        <strain evidence="2 3">103</strain>
    </source>
</reference>
<evidence type="ECO:0000256" key="1">
    <source>
        <dbReference type="SAM" id="MobiDB-lite"/>
    </source>
</evidence>
<accession>A0A1D7VP09</accession>
<proteinExistence type="predicted"/>
<evidence type="ECO:0000313" key="2">
    <source>
        <dbReference type="EMBL" id="AOP48495.1"/>
    </source>
</evidence>
<evidence type="ECO:0000313" key="3">
    <source>
        <dbReference type="Proteomes" id="UP000094094"/>
    </source>
</evidence>
<dbReference type="AlphaFoldDB" id="A0A1D7VP09"/>
<gene>
    <name evidence="2" type="ORF">SL103_21670</name>
</gene>
<dbReference type="RefSeq" id="WP_069570620.1">
    <property type="nucleotide sequence ID" value="NZ_CP017157.1"/>
</dbReference>
<organism evidence="2 3">
    <name type="scientific">Streptomyces lydicus</name>
    <dbReference type="NCBI Taxonomy" id="47763"/>
    <lineage>
        <taxon>Bacteria</taxon>
        <taxon>Bacillati</taxon>
        <taxon>Actinomycetota</taxon>
        <taxon>Actinomycetes</taxon>
        <taxon>Kitasatosporales</taxon>
        <taxon>Streptomycetaceae</taxon>
        <taxon>Streptomyces</taxon>
    </lineage>
</organism>
<feature type="region of interest" description="Disordered" evidence="1">
    <location>
        <begin position="65"/>
        <end position="84"/>
    </location>
</feature>